<gene>
    <name evidence="1" type="ORF">NBR_LOCUS10867</name>
</gene>
<evidence type="ECO:0000313" key="3">
    <source>
        <dbReference type="WBParaSite" id="NBR_0001086601-mRNA-1"/>
    </source>
</evidence>
<dbReference type="AlphaFoldDB" id="A0A158QZX4"/>
<proteinExistence type="predicted"/>
<accession>A0A158QZX4</accession>
<dbReference type="Proteomes" id="UP000271162">
    <property type="component" value="Unassembled WGS sequence"/>
</dbReference>
<name>A0A158QZX4_NIPBR</name>
<protein>
    <submittedName>
        <fullName evidence="3">SERPIN domain-containing protein</fullName>
    </submittedName>
</protein>
<evidence type="ECO:0000313" key="2">
    <source>
        <dbReference type="Proteomes" id="UP000271162"/>
    </source>
</evidence>
<reference evidence="1 2" key="2">
    <citation type="submission" date="2018-11" db="EMBL/GenBank/DDBJ databases">
        <authorList>
            <consortium name="Pathogen Informatics"/>
        </authorList>
    </citation>
    <scope>NUCLEOTIDE SEQUENCE [LARGE SCALE GENOMIC DNA]</scope>
</reference>
<keyword evidence="2" id="KW-1185">Reference proteome</keyword>
<dbReference type="WBParaSite" id="NBR_0001086601-mRNA-1">
    <property type="protein sequence ID" value="NBR_0001086601-mRNA-1"/>
    <property type="gene ID" value="NBR_0001086601"/>
</dbReference>
<organism evidence="3">
    <name type="scientific">Nippostrongylus brasiliensis</name>
    <name type="common">Rat hookworm</name>
    <dbReference type="NCBI Taxonomy" id="27835"/>
    <lineage>
        <taxon>Eukaryota</taxon>
        <taxon>Metazoa</taxon>
        <taxon>Ecdysozoa</taxon>
        <taxon>Nematoda</taxon>
        <taxon>Chromadorea</taxon>
        <taxon>Rhabditida</taxon>
        <taxon>Rhabditina</taxon>
        <taxon>Rhabditomorpha</taxon>
        <taxon>Strongyloidea</taxon>
        <taxon>Heligmosomidae</taxon>
        <taxon>Nippostrongylus</taxon>
    </lineage>
</organism>
<dbReference type="EMBL" id="UYSL01020404">
    <property type="protein sequence ID" value="VDL74456.1"/>
    <property type="molecule type" value="Genomic_DNA"/>
</dbReference>
<evidence type="ECO:0000313" key="1">
    <source>
        <dbReference type="EMBL" id="VDL74456.1"/>
    </source>
</evidence>
<sequence>MFPICSCRTAAEQQSSSSSGARPKFRSSIAIGVKEAEFGTTNAPLPILPHLEQALVHGPNLIAVVPRKVPIRQMRHPSSKSDPSSVAAADAFVRFVLKSNLINHGAKLINVAERQNVDITSRELSTFTSSCVFAAVRDRCASTTVVVGVIFSSVVVDDDEIASGK</sequence>
<reference evidence="3" key="1">
    <citation type="submission" date="2016-04" db="UniProtKB">
        <authorList>
            <consortium name="WormBaseParasite"/>
        </authorList>
    </citation>
    <scope>IDENTIFICATION</scope>
</reference>